<dbReference type="Proteomes" id="UP000078284">
    <property type="component" value="Chromosome 1"/>
</dbReference>
<evidence type="ECO:0000256" key="1">
    <source>
        <dbReference type="SAM" id="MobiDB-lite"/>
    </source>
</evidence>
<dbReference type="Gene3D" id="2.40.70.10">
    <property type="entry name" value="Acid Proteases"/>
    <property type="match status" value="1"/>
</dbReference>
<sequence>MQQVTKRPRMVQRENQPEDGETSFSDQHEQENFDQLKTMKEVSRELKEMRTRFHQATSWEPDINRVIEEARRTPFTPRITSLRIRDSRKLNLEPYNGLEDPKGYLAAFLIAAARVDLNEADEDRGYCKLFSENLCGQALIWFTQLEPGSIRPNETLRTFITKFKNVLSKLPRISQQSALSALRKGLWHDSRFKEDLILHKPDTIQDALFRANNWMEVEDEKESFAKRNKQAKPAITFPPKKFEPRENQGPRKFGSQPFNNNVGKHFQGKGRIMGGGDLSKFNMENFIKQYHESRDNLETQNFKRPRPAGEEEPRTSKGKINVILGGSKLYRNSISAIKKHRRNVHLKSSLSEEVDFQGTSILFEEMETQHLERPHDDALVITLDVANFEVSRILIDIGSSVDLIFLSTLERMGISRADVVGPPSPLVAFTSESAMSLGTIKLPVLAGKTSKIVDFVVFDKPAAYNIILGTPWIYQMKAVPSTYHQCLKFPTPSGVETIRGDQEASRTCYLANHRLTKPAKKGVIPRFPSGQKVDDVVIEVILEQINQIKKSESELLYRAK</sequence>
<feature type="region of interest" description="Disordered" evidence="1">
    <location>
        <begin position="292"/>
        <end position="317"/>
    </location>
</feature>
<evidence type="ECO:0000313" key="3">
    <source>
        <dbReference type="Proteomes" id="UP000078284"/>
    </source>
</evidence>
<evidence type="ECO:0000313" key="2">
    <source>
        <dbReference type="EMBL" id="OAP14949.1"/>
    </source>
</evidence>
<feature type="compositionally biased region" description="Basic and acidic residues" evidence="1">
    <location>
        <begin position="240"/>
        <end position="249"/>
    </location>
</feature>
<name>A0A178W917_ARATH</name>
<dbReference type="PANTHER" id="PTHR33240:SF8">
    <property type="entry name" value="OS03G0439900 PROTEIN"/>
    <property type="match status" value="1"/>
</dbReference>
<evidence type="ECO:0008006" key="4">
    <source>
        <dbReference type="Google" id="ProtNLM"/>
    </source>
</evidence>
<reference evidence="3" key="1">
    <citation type="journal article" date="2016" name="Proc. Natl. Acad. Sci. U.S.A.">
        <title>Chromosome-level assembly of Arabidopsis thaliana Ler reveals the extent of translocation and inversion polymorphisms.</title>
        <authorList>
            <person name="Zapata L."/>
            <person name="Ding J."/>
            <person name="Willing E.M."/>
            <person name="Hartwig B."/>
            <person name="Bezdan D."/>
            <person name="Jiao W.B."/>
            <person name="Patel V."/>
            <person name="Velikkakam James G."/>
            <person name="Koornneef M."/>
            <person name="Ossowski S."/>
            <person name="Schneeberger K."/>
        </authorList>
    </citation>
    <scope>NUCLEOTIDE SEQUENCE [LARGE SCALE GENOMIC DNA]</scope>
    <source>
        <strain evidence="3">cv. Landsberg erecta</strain>
    </source>
</reference>
<dbReference type="EMBL" id="LUHQ01000001">
    <property type="protein sequence ID" value="OAP14949.1"/>
    <property type="molecule type" value="Genomic_DNA"/>
</dbReference>
<dbReference type="CDD" id="cd00303">
    <property type="entry name" value="retropepsin_like"/>
    <property type="match status" value="1"/>
</dbReference>
<accession>A0A178W917</accession>
<proteinExistence type="predicted"/>
<comment type="caution">
    <text evidence="2">The sequence shown here is derived from an EMBL/GenBank/DDBJ whole genome shotgun (WGS) entry which is preliminary data.</text>
</comment>
<feature type="region of interest" description="Disordered" evidence="1">
    <location>
        <begin position="1"/>
        <end position="34"/>
    </location>
</feature>
<protein>
    <recommendedName>
        <fullName evidence="4">Retrotransposon gag domain-containing protein</fullName>
    </recommendedName>
</protein>
<dbReference type="AlphaFoldDB" id="A0A178W917"/>
<dbReference type="PANTHER" id="PTHR33240">
    <property type="entry name" value="OS08G0508500 PROTEIN"/>
    <property type="match status" value="1"/>
</dbReference>
<organism evidence="2 3">
    <name type="scientific">Arabidopsis thaliana</name>
    <name type="common">Mouse-ear cress</name>
    <dbReference type="NCBI Taxonomy" id="3702"/>
    <lineage>
        <taxon>Eukaryota</taxon>
        <taxon>Viridiplantae</taxon>
        <taxon>Streptophyta</taxon>
        <taxon>Embryophyta</taxon>
        <taxon>Tracheophyta</taxon>
        <taxon>Spermatophyta</taxon>
        <taxon>Magnoliopsida</taxon>
        <taxon>eudicotyledons</taxon>
        <taxon>Gunneridae</taxon>
        <taxon>Pentapetalae</taxon>
        <taxon>rosids</taxon>
        <taxon>malvids</taxon>
        <taxon>Brassicales</taxon>
        <taxon>Brassicaceae</taxon>
        <taxon>Camelineae</taxon>
        <taxon>Arabidopsis</taxon>
    </lineage>
</organism>
<feature type="region of interest" description="Disordered" evidence="1">
    <location>
        <begin position="237"/>
        <end position="270"/>
    </location>
</feature>
<gene>
    <name evidence="2" type="ordered locus">AXX17_At1g38170</name>
</gene>
<feature type="compositionally biased region" description="Basic residues" evidence="1">
    <location>
        <begin position="1"/>
        <end position="10"/>
    </location>
</feature>
<dbReference type="InterPro" id="IPR021109">
    <property type="entry name" value="Peptidase_aspartic_dom_sf"/>
</dbReference>